<evidence type="ECO:0000256" key="2">
    <source>
        <dbReference type="ARBA" id="ARBA00034247"/>
    </source>
</evidence>
<organism evidence="6 7">
    <name type="scientific">Phreatobacter aquaticus</name>
    <dbReference type="NCBI Taxonomy" id="2570229"/>
    <lineage>
        <taxon>Bacteria</taxon>
        <taxon>Pseudomonadati</taxon>
        <taxon>Pseudomonadota</taxon>
        <taxon>Alphaproteobacteria</taxon>
        <taxon>Hyphomicrobiales</taxon>
        <taxon>Phreatobacteraceae</taxon>
        <taxon>Phreatobacter</taxon>
    </lineage>
</organism>
<dbReference type="EMBL" id="CP039865">
    <property type="protein sequence ID" value="QCK86972.1"/>
    <property type="molecule type" value="Genomic_DNA"/>
</dbReference>
<dbReference type="EC" id="2.7.7.65" evidence="1"/>
<gene>
    <name evidence="6" type="ORF">E8L99_15000</name>
</gene>
<keyword evidence="4" id="KW-0812">Transmembrane</keyword>
<sequence>MMIEASLSADDVTRAQRSRRWDLMFPVEVEARFEADTGNRHLHALRIVMLRTVVIYNLFLVGDYLLAGDAFSLALVLHVALVTPWILIAMALIRRPVGPTARNLLISSIPLTMTAGVLAVFSVSRDPLVAHYQYFAVICVMLGNVVLRPAFSYAVVQSVVAVAAHVAICLWHPLMPSAVGVMAAFGFVVCAGMTLLAGYSIERDMRRAYLMRLKDQLAQRHLQKMATELELMSHVDPLTGLANRRGVDSRVAALLEHGGAGRGFVVLMIDVDHFKLFNDQYGHLQGDRCLTLVAKAVASAVREGTDIIGRFGGEEFIAILPEASIEAGLRVAERMRRALERMAVPHAGSPFGLVTMSIGIGAGETGDPAHLGAAIDSADAALYAAKAAGRNRVQGSPAAPTDGRPAKPADGGDFHRAA</sequence>
<comment type="catalytic activity">
    <reaction evidence="2">
        <text>2 GTP = 3',3'-c-di-GMP + 2 diphosphate</text>
        <dbReference type="Rhea" id="RHEA:24898"/>
        <dbReference type="ChEBI" id="CHEBI:33019"/>
        <dbReference type="ChEBI" id="CHEBI:37565"/>
        <dbReference type="ChEBI" id="CHEBI:58805"/>
        <dbReference type="EC" id="2.7.7.65"/>
    </reaction>
</comment>
<evidence type="ECO:0000256" key="3">
    <source>
        <dbReference type="SAM" id="MobiDB-lite"/>
    </source>
</evidence>
<dbReference type="Pfam" id="PF00990">
    <property type="entry name" value="GGDEF"/>
    <property type="match status" value="1"/>
</dbReference>
<feature type="domain" description="GGDEF" evidence="5">
    <location>
        <begin position="262"/>
        <end position="398"/>
    </location>
</feature>
<proteinExistence type="predicted"/>
<dbReference type="CDD" id="cd01949">
    <property type="entry name" value="GGDEF"/>
    <property type="match status" value="1"/>
</dbReference>
<feature type="region of interest" description="Disordered" evidence="3">
    <location>
        <begin position="391"/>
        <end position="418"/>
    </location>
</feature>
<evidence type="ECO:0000256" key="4">
    <source>
        <dbReference type="SAM" id="Phobius"/>
    </source>
</evidence>
<dbReference type="GO" id="GO:0005886">
    <property type="term" value="C:plasma membrane"/>
    <property type="evidence" value="ECO:0007669"/>
    <property type="project" value="TreeGrafter"/>
</dbReference>
<dbReference type="NCBIfam" id="TIGR00254">
    <property type="entry name" value="GGDEF"/>
    <property type="match status" value="1"/>
</dbReference>
<dbReference type="InterPro" id="IPR050469">
    <property type="entry name" value="Diguanylate_Cyclase"/>
</dbReference>
<dbReference type="PANTHER" id="PTHR45138:SF9">
    <property type="entry name" value="DIGUANYLATE CYCLASE DGCM-RELATED"/>
    <property type="match status" value="1"/>
</dbReference>
<keyword evidence="4" id="KW-1133">Transmembrane helix</keyword>
<feature type="compositionally biased region" description="Basic and acidic residues" evidence="3">
    <location>
        <begin position="404"/>
        <end position="418"/>
    </location>
</feature>
<accession>A0A4D7QSA8</accession>
<dbReference type="OrthoDB" id="9759607at2"/>
<feature type="transmembrane region" description="Helical" evidence="4">
    <location>
        <begin position="180"/>
        <end position="201"/>
    </location>
</feature>
<dbReference type="KEGG" id="paqt:E8L99_15000"/>
<dbReference type="Gene3D" id="3.30.70.270">
    <property type="match status" value="1"/>
</dbReference>
<protein>
    <recommendedName>
        <fullName evidence="1">diguanylate cyclase</fullName>
        <ecNumber evidence="1">2.7.7.65</ecNumber>
    </recommendedName>
</protein>
<evidence type="ECO:0000313" key="6">
    <source>
        <dbReference type="EMBL" id="QCK86972.1"/>
    </source>
</evidence>
<dbReference type="PROSITE" id="PS50887">
    <property type="entry name" value="GGDEF"/>
    <property type="match status" value="1"/>
</dbReference>
<dbReference type="PANTHER" id="PTHR45138">
    <property type="entry name" value="REGULATORY COMPONENTS OF SENSORY TRANSDUCTION SYSTEM"/>
    <property type="match status" value="1"/>
</dbReference>
<evidence type="ECO:0000313" key="7">
    <source>
        <dbReference type="Proteomes" id="UP000298588"/>
    </source>
</evidence>
<feature type="transmembrane region" description="Helical" evidence="4">
    <location>
        <begin position="73"/>
        <end position="92"/>
    </location>
</feature>
<dbReference type="FunFam" id="3.30.70.270:FF:000001">
    <property type="entry name" value="Diguanylate cyclase domain protein"/>
    <property type="match status" value="1"/>
</dbReference>
<dbReference type="GO" id="GO:1902201">
    <property type="term" value="P:negative regulation of bacterial-type flagellum-dependent cell motility"/>
    <property type="evidence" value="ECO:0007669"/>
    <property type="project" value="TreeGrafter"/>
</dbReference>
<keyword evidence="7" id="KW-1185">Reference proteome</keyword>
<dbReference type="AlphaFoldDB" id="A0A4D7QSA8"/>
<dbReference type="InterPro" id="IPR000160">
    <property type="entry name" value="GGDEF_dom"/>
</dbReference>
<dbReference type="SUPFAM" id="SSF55073">
    <property type="entry name" value="Nucleotide cyclase"/>
    <property type="match status" value="1"/>
</dbReference>
<dbReference type="InterPro" id="IPR043128">
    <property type="entry name" value="Rev_trsase/Diguanyl_cyclase"/>
</dbReference>
<dbReference type="Proteomes" id="UP000298588">
    <property type="component" value="Chromosome"/>
</dbReference>
<dbReference type="RefSeq" id="WP_137100303.1">
    <property type="nucleotide sequence ID" value="NZ_CP039865.1"/>
</dbReference>
<dbReference type="GO" id="GO:0052621">
    <property type="term" value="F:diguanylate cyclase activity"/>
    <property type="evidence" value="ECO:0007669"/>
    <property type="project" value="UniProtKB-EC"/>
</dbReference>
<keyword evidence="4" id="KW-0472">Membrane</keyword>
<feature type="transmembrane region" description="Helical" evidence="4">
    <location>
        <begin position="129"/>
        <end position="147"/>
    </location>
</feature>
<dbReference type="InterPro" id="IPR029787">
    <property type="entry name" value="Nucleotide_cyclase"/>
</dbReference>
<feature type="transmembrane region" description="Helical" evidence="4">
    <location>
        <begin position="154"/>
        <end position="174"/>
    </location>
</feature>
<dbReference type="SMART" id="SM00267">
    <property type="entry name" value="GGDEF"/>
    <property type="match status" value="1"/>
</dbReference>
<name>A0A4D7QSA8_9HYPH</name>
<evidence type="ECO:0000259" key="5">
    <source>
        <dbReference type="PROSITE" id="PS50887"/>
    </source>
</evidence>
<dbReference type="GO" id="GO:0043709">
    <property type="term" value="P:cell adhesion involved in single-species biofilm formation"/>
    <property type="evidence" value="ECO:0007669"/>
    <property type="project" value="TreeGrafter"/>
</dbReference>
<reference evidence="6 7" key="1">
    <citation type="submission" date="2019-04" db="EMBL/GenBank/DDBJ databases">
        <title>Phreatobacter aquaticus sp. nov.</title>
        <authorList>
            <person name="Choi A."/>
            <person name="Baek K."/>
        </authorList>
    </citation>
    <scope>NUCLEOTIDE SEQUENCE [LARGE SCALE GENOMIC DNA]</scope>
    <source>
        <strain evidence="6 7">NMCR1094</strain>
    </source>
</reference>
<feature type="transmembrane region" description="Helical" evidence="4">
    <location>
        <begin position="104"/>
        <end position="123"/>
    </location>
</feature>
<feature type="transmembrane region" description="Helical" evidence="4">
    <location>
        <begin position="48"/>
        <end position="67"/>
    </location>
</feature>
<evidence type="ECO:0000256" key="1">
    <source>
        <dbReference type="ARBA" id="ARBA00012528"/>
    </source>
</evidence>